<dbReference type="EMBL" id="HBFQ01036898">
    <property type="protein sequence ID" value="CAD8851650.1"/>
    <property type="molecule type" value="Transcribed_RNA"/>
</dbReference>
<organism evidence="1">
    <name type="scientific">Noctiluca scintillans</name>
    <name type="common">Sea sparkle</name>
    <name type="synonym">Red tide dinoflagellate</name>
    <dbReference type="NCBI Taxonomy" id="2966"/>
    <lineage>
        <taxon>Eukaryota</taxon>
        <taxon>Sar</taxon>
        <taxon>Alveolata</taxon>
        <taxon>Dinophyceae</taxon>
        <taxon>Noctilucales</taxon>
        <taxon>Noctilucaceae</taxon>
        <taxon>Noctiluca</taxon>
    </lineage>
</organism>
<protein>
    <recommendedName>
        <fullName evidence="2">VWFA domain-containing protein</fullName>
    </recommendedName>
</protein>
<evidence type="ECO:0008006" key="2">
    <source>
        <dbReference type="Google" id="ProtNLM"/>
    </source>
</evidence>
<evidence type="ECO:0000313" key="1">
    <source>
        <dbReference type="EMBL" id="CAD8851650.1"/>
    </source>
</evidence>
<proteinExistence type="predicted"/>
<gene>
    <name evidence="1" type="ORF">NSCI0253_LOCUS26000</name>
</gene>
<dbReference type="AlphaFoldDB" id="A0A7S1AEQ1"/>
<accession>A0A7S1AEQ1</accession>
<name>A0A7S1AEQ1_NOCSC</name>
<reference evidence="1" key="1">
    <citation type="submission" date="2021-01" db="EMBL/GenBank/DDBJ databases">
        <authorList>
            <person name="Corre E."/>
            <person name="Pelletier E."/>
            <person name="Niang G."/>
            <person name="Scheremetjew M."/>
            <person name="Finn R."/>
            <person name="Kale V."/>
            <person name="Holt S."/>
            <person name="Cochrane G."/>
            <person name="Meng A."/>
            <person name="Brown T."/>
            <person name="Cohen L."/>
        </authorList>
    </citation>
    <scope>NUCLEOTIDE SEQUENCE</scope>
</reference>
<sequence>MGGHHYTRAMNVGPSGHATMTARSLDRSVDPRGKTIECPENQTPIVVAMDVTGSMGEWSKIIYDKMPMFFGQMMMEEYCDEPCISFAGVGDAVCDMAPLQVSDFGSGATLDKHLKAIWLEGGGGGATYGEEESYDLAAAYYASSAVTVPKDRKGFFFITGDEGVYEKPHWPWFRKWVCDDVRDITKEHDPQTFSAGDIFTSLQQRFHVFHLKKAYDTSSDARILRQWQTLLGEPRVLVLDDPKSVVDIMLGAVALTSETRTLEQYLADMEERGQTTERVSQVKSTLAGLAEEIGFGSSP</sequence>